<feature type="binding site" evidence="7">
    <location>
        <position position="69"/>
    </location>
    <ligand>
        <name>substrate</name>
    </ligand>
</feature>
<dbReference type="PANTHER" id="PTHR10395">
    <property type="entry name" value="URICASE AND TRANSTHYRETIN-RELATED"/>
    <property type="match status" value="1"/>
</dbReference>
<dbReference type="PANTHER" id="PTHR10395:SF7">
    <property type="entry name" value="5-HYDROXYISOURATE HYDROLASE"/>
    <property type="match status" value="1"/>
</dbReference>
<feature type="signal peptide" evidence="9">
    <location>
        <begin position="1"/>
        <end position="20"/>
    </location>
</feature>
<comment type="function">
    <text evidence="2">Catalyzes the hydrolysis of 5-hydroxyisourate (HIU) to 2-oxo-4-hydroxy-4-carboxy-5-ureidoimidazoline (OHCU).</text>
</comment>
<evidence type="ECO:0000256" key="2">
    <source>
        <dbReference type="ARBA" id="ARBA00002704"/>
    </source>
</evidence>
<evidence type="ECO:0000256" key="8">
    <source>
        <dbReference type="RuleBase" id="RU361270"/>
    </source>
</evidence>
<dbReference type="Proteomes" id="UP000717835">
    <property type="component" value="Unassembled WGS sequence"/>
</dbReference>
<evidence type="ECO:0000256" key="5">
    <source>
        <dbReference type="ARBA" id="ARBA00022631"/>
    </source>
</evidence>
<evidence type="ECO:0000256" key="7">
    <source>
        <dbReference type="PIRSR" id="PIRSR600895-51"/>
    </source>
</evidence>
<feature type="binding site" evidence="7">
    <location>
        <position position="30"/>
    </location>
    <ligand>
        <name>substrate</name>
    </ligand>
</feature>
<feature type="binding site" evidence="7">
    <location>
        <position position="133"/>
    </location>
    <ligand>
        <name>substrate</name>
    </ligand>
</feature>
<dbReference type="Gene3D" id="2.60.40.180">
    <property type="entry name" value="Transthyretin/hydroxyisourate hydrolase domain"/>
    <property type="match status" value="1"/>
</dbReference>
<evidence type="ECO:0000256" key="4">
    <source>
        <dbReference type="ARBA" id="ARBA00011881"/>
    </source>
</evidence>
<dbReference type="InterPro" id="IPR023416">
    <property type="entry name" value="Transthyretin/HIU_hydrolase_d"/>
</dbReference>
<dbReference type="SMART" id="SM00095">
    <property type="entry name" value="TR_THY"/>
    <property type="match status" value="1"/>
</dbReference>
<evidence type="ECO:0000259" key="10">
    <source>
        <dbReference type="SMART" id="SM00095"/>
    </source>
</evidence>
<dbReference type="RefSeq" id="WP_276825725.1">
    <property type="nucleotide sequence ID" value="NZ_DYVX01000010.1"/>
</dbReference>
<feature type="domain" description="Transthyretin/hydroxyisourate hydrolase" evidence="10">
    <location>
        <begin position="22"/>
        <end position="136"/>
    </location>
</feature>
<protein>
    <recommendedName>
        <fullName evidence="8">5-hydroxyisourate hydrolase</fullName>
        <shortName evidence="8">HIU hydrolase</shortName>
        <shortName evidence="8">HIUHase</shortName>
        <ecNumber evidence="8">3.5.2.17</ecNumber>
    </recommendedName>
</protein>
<dbReference type="InterPro" id="IPR023419">
    <property type="entry name" value="Transthyretin_CS"/>
</dbReference>
<comment type="subunit">
    <text evidence="4 8">Homotetramer.</text>
</comment>
<comment type="similarity">
    <text evidence="3 8">Belongs to the transthyretin family. 5-hydroxyisourate hydrolase subfamily.</text>
</comment>
<evidence type="ECO:0000256" key="9">
    <source>
        <dbReference type="SAM" id="SignalP"/>
    </source>
</evidence>
<sequence>MKKIIWILLVAWTCSATAIAQQANYQLSSHILDINREQPASGVKISLSKLQDNHTWQMIDEKLTDENGRVKDFLEEGTTDHRGIYKLTYHISPYFEYLHQSSFYPFIEAVFEIKDNKHYHVPITLSPYGYSTYRGN</sequence>
<keyword evidence="6 8" id="KW-0378">Hydrolase</keyword>
<dbReference type="InterPro" id="IPR036817">
    <property type="entry name" value="Transthyretin/HIU_hydrolase_sf"/>
</dbReference>
<dbReference type="GO" id="GO:0033971">
    <property type="term" value="F:hydroxyisourate hydrolase activity"/>
    <property type="evidence" value="ECO:0007669"/>
    <property type="project" value="UniProtKB-EC"/>
</dbReference>
<organism evidence="11 12">
    <name type="scientific">Mediterranea massiliensis</name>
    <dbReference type="NCBI Taxonomy" id="1841865"/>
    <lineage>
        <taxon>Bacteria</taxon>
        <taxon>Pseudomonadati</taxon>
        <taxon>Bacteroidota</taxon>
        <taxon>Bacteroidia</taxon>
        <taxon>Bacteroidales</taxon>
        <taxon>Bacteroidaceae</taxon>
        <taxon>Mediterranea</taxon>
    </lineage>
</organism>
<evidence type="ECO:0000256" key="1">
    <source>
        <dbReference type="ARBA" id="ARBA00001043"/>
    </source>
</evidence>
<reference evidence="11" key="1">
    <citation type="journal article" date="2021" name="PeerJ">
        <title>Extensive microbial diversity within the chicken gut microbiome revealed by metagenomics and culture.</title>
        <authorList>
            <person name="Gilroy R."/>
            <person name="Ravi A."/>
            <person name="Getino M."/>
            <person name="Pursley I."/>
            <person name="Horton D.L."/>
            <person name="Alikhan N.F."/>
            <person name="Baker D."/>
            <person name="Gharbi K."/>
            <person name="Hall N."/>
            <person name="Watson M."/>
            <person name="Adriaenssens E.M."/>
            <person name="Foster-Nyarko E."/>
            <person name="Jarju S."/>
            <person name="Secka A."/>
            <person name="Antonio M."/>
            <person name="Oren A."/>
            <person name="Chaudhuri R.R."/>
            <person name="La Ragione R."/>
            <person name="Hildebrand F."/>
            <person name="Pallen M.J."/>
        </authorList>
    </citation>
    <scope>NUCLEOTIDE SEQUENCE</scope>
    <source>
        <strain evidence="11">CHK55-1828</strain>
    </source>
</reference>
<keyword evidence="5 8" id="KW-0659">Purine metabolism</keyword>
<dbReference type="EMBL" id="DYVX01000010">
    <property type="protein sequence ID" value="HJF91033.1"/>
    <property type="molecule type" value="Genomic_DNA"/>
</dbReference>
<keyword evidence="9" id="KW-0732">Signal</keyword>
<comment type="caution">
    <text evidence="11">The sequence shown here is derived from an EMBL/GenBank/DDBJ whole genome shotgun (WGS) entry which is preliminary data.</text>
</comment>
<gene>
    <name evidence="11" type="primary">uraH</name>
    <name evidence="11" type="ORF">K8W02_01405</name>
</gene>
<dbReference type="AlphaFoldDB" id="A0A921HV48"/>
<dbReference type="InterPro" id="IPR014306">
    <property type="entry name" value="Hydroxyisourate_hydrolase"/>
</dbReference>
<name>A0A921HV48_9BACT</name>
<dbReference type="PRINTS" id="PR00189">
    <property type="entry name" value="TRNSTHYRETIN"/>
</dbReference>
<evidence type="ECO:0000256" key="6">
    <source>
        <dbReference type="ARBA" id="ARBA00022801"/>
    </source>
</evidence>
<dbReference type="PROSITE" id="PS00769">
    <property type="entry name" value="TRANSTHYRETIN_2"/>
    <property type="match status" value="1"/>
</dbReference>
<dbReference type="InterPro" id="IPR000895">
    <property type="entry name" value="Transthyretin/HIU_hydrolase"/>
</dbReference>
<evidence type="ECO:0000313" key="11">
    <source>
        <dbReference type="EMBL" id="HJF91033.1"/>
    </source>
</evidence>
<dbReference type="EC" id="3.5.2.17" evidence="8"/>
<dbReference type="GO" id="GO:0006144">
    <property type="term" value="P:purine nucleobase metabolic process"/>
    <property type="evidence" value="ECO:0007669"/>
    <property type="project" value="UniProtKB-KW"/>
</dbReference>
<reference evidence="11" key="2">
    <citation type="submission" date="2021-09" db="EMBL/GenBank/DDBJ databases">
        <authorList>
            <person name="Gilroy R."/>
        </authorList>
    </citation>
    <scope>NUCLEOTIDE SEQUENCE</scope>
    <source>
        <strain evidence="11">CHK55-1828</strain>
    </source>
</reference>
<feature type="chain" id="PRO_5037288490" description="5-hydroxyisourate hydrolase" evidence="9">
    <location>
        <begin position="21"/>
        <end position="136"/>
    </location>
</feature>
<evidence type="ECO:0000256" key="3">
    <source>
        <dbReference type="ARBA" id="ARBA00009850"/>
    </source>
</evidence>
<dbReference type="Pfam" id="PF00576">
    <property type="entry name" value="Transthyretin"/>
    <property type="match status" value="1"/>
</dbReference>
<dbReference type="SUPFAM" id="SSF49472">
    <property type="entry name" value="Transthyretin (synonym: prealbumin)"/>
    <property type="match status" value="1"/>
</dbReference>
<proteinExistence type="inferred from homology"/>
<comment type="catalytic activity">
    <reaction evidence="1 8">
        <text>5-hydroxyisourate + H2O = 5-hydroxy-2-oxo-4-ureido-2,5-dihydro-1H-imidazole-5-carboxylate + H(+)</text>
        <dbReference type="Rhea" id="RHEA:23736"/>
        <dbReference type="ChEBI" id="CHEBI:15377"/>
        <dbReference type="ChEBI" id="CHEBI:15378"/>
        <dbReference type="ChEBI" id="CHEBI:18072"/>
        <dbReference type="ChEBI" id="CHEBI:58639"/>
        <dbReference type="EC" id="3.5.2.17"/>
    </reaction>
</comment>
<accession>A0A921HV48</accession>
<evidence type="ECO:0000313" key="12">
    <source>
        <dbReference type="Proteomes" id="UP000717835"/>
    </source>
</evidence>
<dbReference type="CDD" id="cd05822">
    <property type="entry name" value="TLP_HIUase"/>
    <property type="match status" value="1"/>
</dbReference>
<dbReference type="NCBIfam" id="TIGR02962">
    <property type="entry name" value="hdxy_isourate"/>
    <property type="match status" value="1"/>
</dbReference>